<dbReference type="Pfam" id="PF08352">
    <property type="entry name" value="oligo_HPY"/>
    <property type="match status" value="2"/>
</dbReference>
<dbReference type="CDD" id="cd03257">
    <property type="entry name" value="ABC_NikE_OppD_transporters"/>
    <property type="match status" value="2"/>
</dbReference>
<dbReference type="Proteomes" id="UP001500221">
    <property type="component" value="Unassembled WGS sequence"/>
</dbReference>
<feature type="region of interest" description="Disordered" evidence="8">
    <location>
        <begin position="293"/>
        <end position="312"/>
    </location>
</feature>
<feature type="compositionally biased region" description="Low complexity" evidence="8">
    <location>
        <begin position="571"/>
        <end position="582"/>
    </location>
</feature>
<dbReference type="PANTHER" id="PTHR43297">
    <property type="entry name" value="OLIGOPEPTIDE TRANSPORT ATP-BINDING PROTEIN APPD"/>
    <property type="match status" value="1"/>
</dbReference>
<keyword evidence="4" id="KW-1003">Cell membrane</keyword>
<dbReference type="GO" id="GO:0005524">
    <property type="term" value="F:ATP binding"/>
    <property type="evidence" value="ECO:0007669"/>
    <property type="project" value="UniProtKB-KW"/>
</dbReference>
<dbReference type="InterPro" id="IPR003439">
    <property type="entry name" value="ABC_transporter-like_ATP-bd"/>
</dbReference>
<dbReference type="PANTHER" id="PTHR43297:SF2">
    <property type="entry name" value="DIPEPTIDE TRANSPORT ATP-BINDING PROTEIN DPPD"/>
    <property type="match status" value="1"/>
</dbReference>
<dbReference type="InterPro" id="IPR013563">
    <property type="entry name" value="Oligopep_ABC_C"/>
</dbReference>
<keyword evidence="11" id="KW-1185">Reference proteome</keyword>
<feature type="compositionally biased region" description="Low complexity" evidence="8">
    <location>
        <begin position="298"/>
        <end position="311"/>
    </location>
</feature>
<proteinExistence type="inferred from homology"/>
<comment type="similarity">
    <text evidence="2">Belongs to the ABC transporter superfamily.</text>
</comment>
<dbReference type="SMART" id="SM00382">
    <property type="entry name" value="AAA"/>
    <property type="match status" value="2"/>
</dbReference>
<dbReference type="InterPro" id="IPR027417">
    <property type="entry name" value="P-loop_NTPase"/>
</dbReference>
<comment type="subcellular location">
    <subcellularLocation>
        <location evidence="1">Cell membrane</location>
        <topology evidence="1">Peripheral membrane protein</topology>
    </subcellularLocation>
</comment>
<evidence type="ECO:0000256" key="5">
    <source>
        <dbReference type="ARBA" id="ARBA00022741"/>
    </source>
</evidence>
<feature type="region of interest" description="Disordered" evidence="8">
    <location>
        <begin position="568"/>
        <end position="588"/>
    </location>
</feature>
<evidence type="ECO:0000313" key="11">
    <source>
        <dbReference type="Proteomes" id="UP001500221"/>
    </source>
</evidence>
<accession>A0ABP9P7F9</accession>
<reference evidence="11" key="1">
    <citation type="journal article" date="2019" name="Int. J. Syst. Evol. Microbiol.">
        <title>The Global Catalogue of Microorganisms (GCM) 10K type strain sequencing project: providing services to taxonomists for standard genome sequencing and annotation.</title>
        <authorList>
            <consortium name="The Broad Institute Genomics Platform"/>
            <consortium name="The Broad Institute Genome Sequencing Center for Infectious Disease"/>
            <person name="Wu L."/>
            <person name="Ma J."/>
        </authorList>
    </citation>
    <scope>NUCLEOTIDE SEQUENCE [LARGE SCALE GENOMIC DNA]</scope>
    <source>
        <strain evidence="11">JCM 18459</strain>
    </source>
</reference>
<name>A0ABP9P7F9_9ACTN</name>
<dbReference type="NCBIfam" id="NF007739">
    <property type="entry name" value="PRK10419.1"/>
    <property type="match status" value="2"/>
</dbReference>
<dbReference type="PROSITE" id="PS00211">
    <property type="entry name" value="ABC_TRANSPORTER_1"/>
    <property type="match status" value="2"/>
</dbReference>
<keyword evidence="6 10" id="KW-0067">ATP-binding</keyword>
<evidence type="ECO:0000256" key="7">
    <source>
        <dbReference type="ARBA" id="ARBA00023136"/>
    </source>
</evidence>
<dbReference type="Pfam" id="PF00005">
    <property type="entry name" value="ABC_tran"/>
    <property type="match status" value="2"/>
</dbReference>
<evidence type="ECO:0000256" key="1">
    <source>
        <dbReference type="ARBA" id="ARBA00004202"/>
    </source>
</evidence>
<dbReference type="NCBIfam" id="NF008453">
    <property type="entry name" value="PRK11308.1"/>
    <property type="match status" value="2"/>
</dbReference>
<dbReference type="InterPro" id="IPR003593">
    <property type="entry name" value="AAA+_ATPase"/>
</dbReference>
<evidence type="ECO:0000256" key="2">
    <source>
        <dbReference type="ARBA" id="ARBA00005417"/>
    </source>
</evidence>
<dbReference type="SUPFAM" id="SSF52540">
    <property type="entry name" value="P-loop containing nucleoside triphosphate hydrolases"/>
    <property type="match status" value="2"/>
</dbReference>
<feature type="domain" description="ABC transporter" evidence="9">
    <location>
        <begin position="27"/>
        <end position="274"/>
    </location>
</feature>
<evidence type="ECO:0000259" key="9">
    <source>
        <dbReference type="PROSITE" id="PS50893"/>
    </source>
</evidence>
<dbReference type="InterPro" id="IPR017871">
    <property type="entry name" value="ABC_transporter-like_CS"/>
</dbReference>
<evidence type="ECO:0000256" key="6">
    <source>
        <dbReference type="ARBA" id="ARBA00022840"/>
    </source>
</evidence>
<dbReference type="RefSeq" id="WP_345453063.1">
    <property type="nucleotide sequence ID" value="NZ_BAABKG010000001.1"/>
</dbReference>
<keyword evidence="5" id="KW-0547">Nucleotide-binding</keyword>
<comment type="caution">
    <text evidence="10">The sequence shown here is derived from an EMBL/GenBank/DDBJ whole genome shotgun (WGS) entry which is preliminary data.</text>
</comment>
<organism evidence="10 11">
    <name type="scientific">Nocardioides marinquilinus</name>
    <dbReference type="NCBI Taxonomy" id="1210400"/>
    <lineage>
        <taxon>Bacteria</taxon>
        <taxon>Bacillati</taxon>
        <taxon>Actinomycetota</taxon>
        <taxon>Actinomycetes</taxon>
        <taxon>Propionibacteriales</taxon>
        <taxon>Nocardioidaceae</taxon>
        <taxon>Nocardioides</taxon>
    </lineage>
</organism>
<dbReference type="PROSITE" id="PS50893">
    <property type="entry name" value="ABC_TRANSPORTER_2"/>
    <property type="match status" value="2"/>
</dbReference>
<evidence type="ECO:0000313" key="10">
    <source>
        <dbReference type="EMBL" id="GAA5140410.1"/>
    </source>
</evidence>
<dbReference type="Gene3D" id="3.40.50.300">
    <property type="entry name" value="P-loop containing nucleotide triphosphate hydrolases"/>
    <property type="match status" value="2"/>
</dbReference>
<keyword evidence="3" id="KW-0813">Transport</keyword>
<evidence type="ECO:0000256" key="3">
    <source>
        <dbReference type="ARBA" id="ARBA00022448"/>
    </source>
</evidence>
<evidence type="ECO:0000256" key="4">
    <source>
        <dbReference type="ARBA" id="ARBA00022475"/>
    </source>
</evidence>
<sequence>MSDVRTARPAPAAAATPAGEPLPLPLLEIDGLHVDFAHPRPAVNDIGFAMAEGEIVALVGESGSGKSMTARAVLGLLPRGARASGSIRVRGREVLGLPDARLRDLRGASVAMVFQEPQTALNPVRTVGWQLREALRAHRSGLGRAAARQRALELLREVEIPDPEKRLGYYPHQLSGGQKQRVVLALALANEPALLLADEPTTALDVTVQAEILALLRRVNQRTGTAILLITHNMGVVAQMASRVIVLRLGDVVEDGPIADVFERPQHAYTRQLLAAVPRLRPADDATGAEPRLVKAAEPSGPSGPSEPSGEQVPAVVFEGADVVFAPARRGGEPFQALTGVDLQVAPGEVLGLVGESGSGKTTLGRAAAGLVPLAAGRVRVAGADVAALDRRALRELRRRLAFVPQDPAASLDPLLSVGQSVAEPLELHGVGDRAARAARVAELLESVRLPASYAGRKPRELSGGQRQRVALARALALEPTLLIADEPTSALDVSIQAEVLRLFDELQTQLGFACVFISHDLAVVRQVSDRVAVLRAGRLVEVGATADVFDRPQADYTRRLIEAVPEPVVPTSARTTPAPASRRARAS</sequence>
<evidence type="ECO:0000256" key="8">
    <source>
        <dbReference type="SAM" id="MobiDB-lite"/>
    </source>
</evidence>
<keyword evidence="7" id="KW-0472">Membrane</keyword>
<dbReference type="EMBL" id="BAABKG010000001">
    <property type="protein sequence ID" value="GAA5140410.1"/>
    <property type="molecule type" value="Genomic_DNA"/>
</dbReference>
<gene>
    <name evidence="10" type="ORF">GCM10023340_00500</name>
</gene>
<protein>
    <submittedName>
        <fullName evidence="10">ABC transporter ATP-binding protein</fullName>
    </submittedName>
</protein>
<dbReference type="InterPro" id="IPR050388">
    <property type="entry name" value="ABC_Ni/Peptide_Import"/>
</dbReference>
<feature type="domain" description="ABC transporter" evidence="9">
    <location>
        <begin position="318"/>
        <end position="562"/>
    </location>
</feature>